<evidence type="ECO:0000256" key="1">
    <source>
        <dbReference type="SAM" id="MobiDB-lite"/>
    </source>
</evidence>
<evidence type="ECO:0000313" key="3">
    <source>
        <dbReference type="Proteomes" id="UP000244336"/>
    </source>
</evidence>
<gene>
    <name evidence="2" type="ORF">GQ55_5G088100</name>
</gene>
<keyword evidence="3" id="KW-1185">Reference proteome</keyword>
<dbReference type="EMBL" id="CM009753">
    <property type="protein sequence ID" value="PUZ53906.1"/>
    <property type="molecule type" value="Genomic_DNA"/>
</dbReference>
<accession>A0A2T7DE80</accession>
<name>A0A2T7DE80_9POAL</name>
<proteinExistence type="predicted"/>
<protein>
    <submittedName>
        <fullName evidence="2">Uncharacterized protein</fullName>
    </submittedName>
</protein>
<reference evidence="2 3" key="1">
    <citation type="submission" date="2018-04" db="EMBL/GenBank/DDBJ databases">
        <title>WGS assembly of Panicum hallii var. hallii HAL2.</title>
        <authorList>
            <person name="Lovell J."/>
            <person name="Jenkins J."/>
            <person name="Lowry D."/>
            <person name="Mamidi S."/>
            <person name="Sreedasyam A."/>
            <person name="Weng X."/>
            <person name="Barry K."/>
            <person name="Bonette J."/>
            <person name="Campitelli B."/>
            <person name="Daum C."/>
            <person name="Gordon S."/>
            <person name="Gould B."/>
            <person name="Lipzen A."/>
            <person name="MacQueen A."/>
            <person name="Palacio-Mejia J."/>
            <person name="Plott C."/>
            <person name="Shakirov E."/>
            <person name="Shu S."/>
            <person name="Yoshinaga Y."/>
            <person name="Zane M."/>
            <person name="Rokhsar D."/>
            <person name="Grimwood J."/>
            <person name="Schmutz J."/>
            <person name="Juenger T."/>
        </authorList>
    </citation>
    <scope>NUCLEOTIDE SEQUENCE [LARGE SCALE GENOMIC DNA]</scope>
    <source>
        <strain evidence="3">cv. HAL2</strain>
    </source>
</reference>
<feature type="region of interest" description="Disordered" evidence="1">
    <location>
        <begin position="176"/>
        <end position="208"/>
    </location>
</feature>
<dbReference type="Gramene" id="PUZ53906">
    <property type="protein sequence ID" value="PUZ53906"/>
    <property type="gene ID" value="GQ55_5G088100"/>
</dbReference>
<organism evidence="2 3">
    <name type="scientific">Panicum hallii var. hallii</name>
    <dbReference type="NCBI Taxonomy" id="1504633"/>
    <lineage>
        <taxon>Eukaryota</taxon>
        <taxon>Viridiplantae</taxon>
        <taxon>Streptophyta</taxon>
        <taxon>Embryophyta</taxon>
        <taxon>Tracheophyta</taxon>
        <taxon>Spermatophyta</taxon>
        <taxon>Magnoliopsida</taxon>
        <taxon>Liliopsida</taxon>
        <taxon>Poales</taxon>
        <taxon>Poaceae</taxon>
        <taxon>PACMAD clade</taxon>
        <taxon>Panicoideae</taxon>
        <taxon>Panicodae</taxon>
        <taxon>Paniceae</taxon>
        <taxon>Panicinae</taxon>
        <taxon>Panicum</taxon>
        <taxon>Panicum sect. Panicum</taxon>
    </lineage>
</organism>
<sequence>MQKRSMSTKVEVQSSLYLLKMLQLLYQIGVQVHAPLPPTTGGQKKSFVLLVRSRHVWVVRRWKGACGIWNLRAPPLFPQLYRPFAESEHLPEGKADVTPKSSTALEPRCFATTFTRAQWQGKDRKRSGALISPAVPAGAFTSHEQKSPPAKPKAAAPVPVATRVLVSYGGGGYRCRLPGRRGRAGKQNLKREPGGPGRWPGRGWSVTQ</sequence>
<evidence type="ECO:0000313" key="2">
    <source>
        <dbReference type="EMBL" id="PUZ53906.1"/>
    </source>
</evidence>
<dbReference type="AlphaFoldDB" id="A0A2T7DE80"/>
<dbReference type="Proteomes" id="UP000244336">
    <property type="component" value="Chromosome 5"/>
</dbReference>